<evidence type="ECO:0000256" key="11">
    <source>
        <dbReference type="ARBA" id="ARBA00044884"/>
    </source>
</evidence>
<protein>
    <recommendedName>
        <fullName evidence="21">Lysosomal dipeptide transporter MFSD1</fullName>
    </recommendedName>
    <alternativeName>
        <fullName evidence="22">Major facilitator superfamily domain-containing protein 1</fullName>
    </alternativeName>
</protein>
<keyword evidence="4 25" id="KW-0812">Transmembrane</keyword>
<evidence type="ECO:0000256" key="24">
    <source>
        <dbReference type="ARBA" id="ARBA00046376"/>
    </source>
</evidence>
<feature type="transmembrane region" description="Helical" evidence="25">
    <location>
        <begin position="194"/>
        <end position="214"/>
    </location>
</feature>
<dbReference type="Pfam" id="PF07690">
    <property type="entry name" value="MFS_1"/>
    <property type="match status" value="1"/>
</dbReference>
<evidence type="ECO:0000256" key="22">
    <source>
        <dbReference type="ARBA" id="ARBA00045018"/>
    </source>
</evidence>
<evidence type="ECO:0000256" key="20">
    <source>
        <dbReference type="ARBA" id="ARBA00044924"/>
    </source>
</evidence>
<evidence type="ECO:0000256" key="19">
    <source>
        <dbReference type="ARBA" id="ARBA00044919"/>
    </source>
</evidence>
<feature type="transmembrane region" description="Helical" evidence="25">
    <location>
        <begin position="42"/>
        <end position="63"/>
    </location>
</feature>
<comment type="function">
    <text evidence="23">Lysosomal dipeptide uniporter that selectively exports lysine, arginine or histidine-containing dipeptides with a net positive charge from the lysosome lumen into the cytosol. Could play a role in a specific type of protein O-glycosylation indirectly regulating macrophages migration and tissue invasion. Also essential for liver homeostasis.</text>
</comment>
<evidence type="ECO:0000256" key="4">
    <source>
        <dbReference type="ARBA" id="ARBA00022692"/>
    </source>
</evidence>
<evidence type="ECO:0000256" key="7">
    <source>
        <dbReference type="ARBA" id="ARBA00023228"/>
    </source>
</evidence>
<feature type="transmembrane region" description="Helical" evidence="25">
    <location>
        <begin position="75"/>
        <end position="96"/>
    </location>
</feature>
<dbReference type="InterPro" id="IPR052187">
    <property type="entry name" value="MFSD1"/>
</dbReference>
<comment type="catalytic activity">
    <reaction evidence="20">
        <text>L-lysyl-glycine(out) = L-lysyl-glycine(in)</text>
        <dbReference type="Rhea" id="RHEA:79407"/>
        <dbReference type="ChEBI" id="CHEBI:191202"/>
    </reaction>
</comment>
<evidence type="ECO:0000256" key="3">
    <source>
        <dbReference type="ARBA" id="ARBA00022448"/>
    </source>
</evidence>
<dbReference type="PROSITE" id="PS50850">
    <property type="entry name" value="MFS"/>
    <property type="match status" value="1"/>
</dbReference>
<dbReference type="InterPro" id="IPR011701">
    <property type="entry name" value="MFS"/>
</dbReference>
<feature type="transmembrane region" description="Helical" evidence="25">
    <location>
        <begin position="226"/>
        <end position="246"/>
    </location>
</feature>
<evidence type="ECO:0000256" key="13">
    <source>
        <dbReference type="ARBA" id="ARBA00044893"/>
    </source>
</evidence>
<dbReference type="InterPro" id="IPR020846">
    <property type="entry name" value="MFS_dom"/>
</dbReference>
<comment type="subcellular location">
    <subcellularLocation>
        <location evidence="1">Lysosome membrane</location>
        <topology evidence="1">Multi-pass membrane protein</topology>
    </subcellularLocation>
</comment>
<comment type="catalytic activity">
    <reaction evidence="15">
        <text>L-arginyl-L-alpha-amino acid(out) = L-arginyl-L-alpha-amino acid(in)</text>
        <dbReference type="Rhea" id="RHEA:79371"/>
        <dbReference type="ChEBI" id="CHEBI:84315"/>
    </reaction>
</comment>
<comment type="catalytic activity">
    <reaction evidence="10">
        <text>L-alpha-aminoacyl-L-arginine(out) = L-alpha-aminoacyl-L-arginine(in)</text>
        <dbReference type="Rhea" id="RHEA:79367"/>
        <dbReference type="ChEBI" id="CHEBI:229968"/>
    </reaction>
</comment>
<dbReference type="PANTHER" id="PTHR23512">
    <property type="entry name" value="MAJOR FACILITATOR SUPERFAMILY DOMAIN-CONTAINING PROTEIN 1"/>
    <property type="match status" value="1"/>
</dbReference>
<comment type="catalytic activity">
    <reaction evidence="17">
        <text>L-arginyl-glycine(out) = L-arginyl-glycine(in)</text>
        <dbReference type="Rhea" id="RHEA:79391"/>
        <dbReference type="ChEBI" id="CHEBI:229955"/>
    </reaction>
</comment>
<comment type="catalytic activity">
    <reaction evidence="11">
        <text>L-alpha-aminoacyl-L-histidine(out) = L-alpha-aminoacyl-L-histidine(in)</text>
        <dbReference type="Rhea" id="RHEA:79375"/>
        <dbReference type="ChEBI" id="CHEBI:229967"/>
    </reaction>
</comment>
<sequence>MQIPVGILLDRFGARALLAVGAFIMAAGQLTVALAPNLSTAVVGRMLVGMGDSFTFISMIRLINGWYQGAKASKVQQYVATVGQLGQFFSAVPFWYMLETLGWTAGFSIMSAASLFISIMVIVFTANEAQSHEPNKHNAPSLKLATQQLVENIRNPGIRMSFWTHYVTQPTTTSVALLWAVPFLVTAQGQSHDFAAATLTAMVLFGFVTGPVIGTICARAPHLRATLVYSVVSLTTTAWIVILAMPSRSPSWLLFICFLAISVGGPASMIAFDFSKDIVPKARLGTANGFANVGGFLATFIMMYLTGLVIDLIHGSSGTLDRYTVEAFRWGFAAQLLVVAIGVVFFTIERRKFEALVAK</sequence>
<keyword evidence="7" id="KW-0458">Lysosome</keyword>
<feature type="transmembrane region" description="Helical" evidence="25">
    <location>
        <begin position="12"/>
        <end position="36"/>
    </location>
</feature>
<dbReference type="GO" id="GO:0022857">
    <property type="term" value="F:transmembrane transporter activity"/>
    <property type="evidence" value="ECO:0007669"/>
    <property type="project" value="InterPro"/>
</dbReference>
<evidence type="ECO:0000256" key="17">
    <source>
        <dbReference type="ARBA" id="ARBA00044903"/>
    </source>
</evidence>
<reference evidence="27" key="1">
    <citation type="submission" date="2020-05" db="EMBL/GenBank/DDBJ databases">
        <authorList>
            <person name="Chiriac C."/>
            <person name="Salcher M."/>
            <person name="Ghai R."/>
            <person name="Kavagutti S V."/>
        </authorList>
    </citation>
    <scope>NUCLEOTIDE SEQUENCE</scope>
</reference>
<comment type="similarity">
    <text evidence="2">Belongs to the major facilitator superfamily.</text>
</comment>
<feature type="transmembrane region" description="Helical" evidence="25">
    <location>
        <begin position="293"/>
        <end position="315"/>
    </location>
</feature>
<evidence type="ECO:0000256" key="5">
    <source>
        <dbReference type="ARBA" id="ARBA00022989"/>
    </source>
</evidence>
<comment type="catalytic activity">
    <reaction evidence="13">
        <text>L-alpha-aminoacyl-L-lysine(out) = L-alpha-aminoacyl-L-lysine(in)</text>
        <dbReference type="Rhea" id="RHEA:79383"/>
        <dbReference type="ChEBI" id="CHEBI:229966"/>
    </reaction>
</comment>
<evidence type="ECO:0000256" key="2">
    <source>
        <dbReference type="ARBA" id="ARBA00008335"/>
    </source>
</evidence>
<evidence type="ECO:0000256" key="15">
    <source>
        <dbReference type="ARBA" id="ARBA00044899"/>
    </source>
</evidence>
<gene>
    <name evidence="27" type="ORF">UFOPK2373_00398</name>
</gene>
<evidence type="ECO:0000259" key="26">
    <source>
        <dbReference type="PROSITE" id="PS50850"/>
    </source>
</evidence>
<comment type="catalytic activity">
    <reaction evidence="9">
        <text>L-histidyl-glycine(out) = L-histidyl-glycine(in)</text>
        <dbReference type="Rhea" id="RHEA:79395"/>
        <dbReference type="ChEBI" id="CHEBI:229957"/>
    </reaction>
</comment>
<keyword evidence="3" id="KW-0813">Transport</keyword>
<dbReference type="CDD" id="cd06174">
    <property type="entry name" value="MFS"/>
    <property type="match status" value="1"/>
</dbReference>
<evidence type="ECO:0000256" key="1">
    <source>
        <dbReference type="ARBA" id="ARBA00004155"/>
    </source>
</evidence>
<comment type="catalytic activity">
    <reaction evidence="16">
        <text>L-lysyl-L-lysine(out) = L-lysyl-L-lysine(in)</text>
        <dbReference type="Rhea" id="RHEA:79403"/>
        <dbReference type="ChEBI" id="CHEBI:229956"/>
    </reaction>
</comment>
<evidence type="ECO:0000256" key="25">
    <source>
        <dbReference type="SAM" id="Phobius"/>
    </source>
</evidence>
<evidence type="ECO:0000256" key="23">
    <source>
        <dbReference type="ARBA" id="ARBA00045709"/>
    </source>
</evidence>
<feature type="transmembrane region" description="Helical" evidence="25">
    <location>
        <begin position="327"/>
        <end position="348"/>
    </location>
</feature>
<comment type="catalytic activity">
    <reaction evidence="19">
        <text>L-alanyl-L-lysine(out) = L-alanyl-L-lysine(in)</text>
        <dbReference type="Rhea" id="RHEA:79415"/>
        <dbReference type="ChEBI" id="CHEBI:192470"/>
    </reaction>
</comment>
<dbReference type="InterPro" id="IPR036259">
    <property type="entry name" value="MFS_trans_sf"/>
</dbReference>
<evidence type="ECO:0000256" key="9">
    <source>
        <dbReference type="ARBA" id="ARBA00044878"/>
    </source>
</evidence>
<evidence type="ECO:0000256" key="21">
    <source>
        <dbReference type="ARBA" id="ARBA00044985"/>
    </source>
</evidence>
<accession>A0A6J6NEE4</accession>
<feature type="transmembrane region" description="Helical" evidence="25">
    <location>
        <begin position="163"/>
        <end position="182"/>
    </location>
</feature>
<comment type="catalytic activity">
    <reaction evidence="8">
        <text>L-lysyl-L-alanine(out) = L-lysyl-L-alanine(in)</text>
        <dbReference type="Rhea" id="RHEA:79399"/>
        <dbReference type="ChEBI" id="CHEBI:229954"/>
    </reaction>
</comment>
<evidence type="ECO:0000256" key="12">
    <source>
        <dbReference type="ARBA" id="ARBA00044891"/>
    </source>
</evidence>
<evidence type="ECO:0000256" key="6">
    <source>
        <dbReference type="ARBA" id="ARBA00023136"/>
    </source>
</evidence>
<evidence type="ECO:0000256" key="10">
    <source>
        <dbReference type="ARBA" id="ARBA00044881"/>
    </source>
</evidence>
<feature type="transmembrane region" description="Helical" evidence="25">
    <location>
        <begin position="252"/>
        <end position="272"/>
    </location>
</feature>
<keyword evidence="6 25" id="KW-0472">Membrane</keyword>
<evidence type="ECO:0000256" key="18">
    <source>
        <dbReference type="ARBA" id="ARBA00044912"/>
    </source>
</evidence>
<feature type="transmembrane region" description="Helical" evidence="25">
    <location>
        <begin position="102"/>
        <end position="126"/>
    </location>
</feature>
<evidence type="ECO:0000256" key="14">
    <source>
        <dbReference type="ARBA" id="ARBA00044898"/>
    </source>
</evidence>
<evidence type="ECO:0000256" key="16">
    <source>
        <dbReference type="ARBA" id="ARBA00044900"/>
    </source>
</evidence>
<comment type="catalytic activity">
    <reaction evidence="14">
        <text>L-aspartyl-L-lysine(out) = L-aspartyl-L-lysine(in)</text>
        <dbReference type="Rhea" id="RHEA:79411"/>
        <dbReference type="ChEBI" id="CHEBI:229953"/>
    </reaction>
</comment>
<name>A0A6J6NEE4_9ZZZZ</name>
<evidence type="ECO:0000313" key="27">
    <source>
        <dbReference type="EMBL" id="CAB4683448.1"/>
    </source>
</evidence>
<feature type="domain" description="Major facilitator superfamily (MFS) profile" evidence="26">
    <location>
        <begin position="1"/>
        <end position="352"/>
    </location>
</feature>
<dbReference type="SUPFAM" id="SSF103473">
    <property type="entry name" value="MFS general substrate transporter"/>
    <property type="match status" value="1"/>
</dbReference>
<dbReference type="EMBL" id="CAEZXL010000048">
    <property type="protein sequence ID" value="CAB4683448.1"/>
    <property type="molecule type" value="Genomic_DNA"/>
</dbReference>
<dbReference type="AlphaFoldDB" id="A0A6J6NEE4"/>
<keyword evidence="5 25" id="KW-1133">Transmembrane helix</keyword>
<comment type="catalytic activity">
    <reaction evidence="18">
        <text>L-histidyl-L-alpha-amino acid(out) = L-histidyl-L-alpha-amino acid(in)</text>
        <dbReference type="Rhea" id="RHEA:79379"/>
        <dbReference type="ChEBI" id="CHEBI:229964"/>
    </reaction>
</comment>
<organism evidence="27">
    <name type="scientific">freshwater metagenome</name>
    <dbReference type="NCBI Taxonomy" id="449393"/>
    <lineage>
        <taxon>unclassified sequences</taxon>
        <taxon>metagenomes</taxon>
        <taxon>ecological metagenomes</taxon>
    </lineage>
</organism>
<comment type="subunit">
    <text evidence="24">Homodimer. Interacts with lysosomal protein GLMP (via lumenal domain); the interaction starts while both proteins are still in the endoplasmic reticulum and is required for stabilization of MFSD1 in lysosomes but has no direct effect on its targeting to lysosomes or transporter activity.</text>
</comment>
<dbReference type="PANTHER" id="PTHR23512:SF3">
    <property type="entry name" value="MAJOR FACILITATOR SUPERFAMILY DOMAIN-CONTAINING PROTEIN 1"/>
    <property type="match status" value="1"/>
</dbReference>
<comment type="catalytic activity">
    <reaction evidence="12">
        <text>L-lysyl-L-alpha-amino acid(out) = L-lysyl-L-alpha-amino acid(in)</text>
        <dbReference type="Rhea" id="RHEA:79387"/>
        <dbReference type="ChEBI" id="CHEBI:229965"/>
    </reaction>
</comment>
<dbReference type="GO" id="GO:0005765">
    <property type="term" value="C:lysosomal membrane"/>
    <property type="evidence" value="ECO:0007669"/>
    <property type="project" value="UniProtKB-SubCell"/>
</dbReference>
<evidence type="ECO:0000256" key="8">
    <source>
        <dbReference type="ARBA" id="ARBA00044876"/>
    </source>
</evidence>
<proteinExistence type="inferred from homology"/>
<dbReference type="Gene3D" id="1.20.1250.20">
    <property type="entry name" value="MFS general substrate transporter like domains"/>
    <property type="match status" value="2"/>
</dbReference>